<keyword evidence="3 9" id="KW-1003">Cell membrane</keyword>
<evidence type="ECO:0000256" key="4">
    <source>
        <dbReference type="ARBA" id="ARBA00022692"/>
    </source>
</evidence>
<dbReference type="PATRIC" id="fig|1123500.6.peg.965"/>
<comment type="caution">
    <text evidence="10">The sequence shown here is derived from an EMBL/GenBank/DDBJ whole genome shotgun (WGS) entry which is preliminary data.</text>
</comment>
<keyword evidence="2 9" id="KW-0813">Transport</keyword>
<dbReference type="InterPro" id="IPR036019">
    <property type="entry name" value="MscL_channel"/>
</dbReference>
<dbReference type="FunCoup" id="A0A0R2FTT6">
    <property type="interactions" value="186"/>
</dbReference>
<feature type="transmembrane region" description="Helical" evidence="9">
    <location>
        <begin position="69"/>
        <end position="90"/>
    </location>
</feature>
<dbReference type="HAMAP" id="MF_00115">
    <property type="entry name" value="MscL"/>
    <property type="match status" value="1"/>
</dbReference>
<proteinExistence type="inferred from homology"/>
<organism evidence="10 11">
    <name type="scientific">Weissella halotolerans DSM 20190</name>
    <dbReference type="NCBI Taxonomy" id="1123500"/>
    <lineage>
        <taxon>Bacteria</taxon>
        <taxon>Bacillati</taxon>
        <taxon>Bacillota</taxon>
        <taxon>Bacilli</taxon>
        <taxon>Lactobacillales</taxon>
        <taxon>Lactobacillaceae</taxon>
        <taxon>Weissella</taxon>
    </lineage>
</organism>
<gene>
    <name evidence="9" type="primary">mscL</name>
    <name evidence="10" type="ORF">IV68_GL000960</name>
</gene>
<keyword evidence="8 9" id="KW-0407">Ion channel</keyword>
<comment type="subunit">
    <text evidence="9">Homopentamer.</text>
</comment>
<dbReference type="GO" id="GO:0005886">
    <property type="term" value="C:plasma membrane"/>
    <property type="evidence" value="ECO:0007669"/>
    <property type="project" value="UniProtKB-SubCell"/>
</dbReference>
<dbReference type="InParanoid" id="A0A0R2FTT6"/>
<dbReference type="GO" id="GO:0008381">
    <property type="term" value="F:mechanosensitive monoatomic ion channel activity"/>
    <property type="evidence" value="ECO:0007669"/>
    <property type="project" value="UniProtKB-UniRule"/>
</dbReference>
<keyword evidence="11" id="KW-1185">Reference proteome</keyword>
<evidence type="ECO:0000256" key="1">
    <source>
        <dbReference type="ARBA" id="ARBA00004141"/>
    </source>
</evidence>
<protein>
    <recommendedName>
        <fullName evidence="9">Large-conductance mechanosensitive channel</fullName>
    </recommendedName>
</protein>
<evidence type="ECO:0000256" key="7">
    <source>
        <dbReference type="ARBA" id="ARBA00023136"/>
    </source>
</evidence>
<comment type="similarity">
    <text evidence="9">Belongs to the MscL family.</text>
</comment>
<dbReference type="SUPFAM" id="SSF81330">
    <property type="entry name" value="Gated mechanosensitive channel"/>
    <property type="match status" value="1"/>
</dbReference>
<dbReference type="eggNOG" id="COG1970">
    <property type="taxonomic scope" value="Bacteria"/>
</dbReference>
<dbReference type="InterPro" id="IPR037673">
    <property type="entry name" value="MSC/AndL"/>
</dbReference>
<dbReference type="Gene3D" id="1.10.1200.120">
    <property type="entry name" value="Large-conductance mechanosensitive channel, MscL, domain 1"/>
    <property type="match status" value="1"/>
</dbReference>
<keyword evidence="5 9" id="KW-1133">Transmembrane helix</keyword>
<evidence type="ECO:0000256" key="3">
    <source>
        <dbReference type="ARBA" id="ARBA00022475"/>
    </source>
</evidence>
<dbReference type="PANTHER" id="PTHR30266:SF2">
    <property type="entry name" value="LARGE-CONDUCTANCE MECHANOSENSITIVE CHANNEL"/>
    <property type="match status" value="1"/>
</dbReference>
<dbReference type="STRING" id="1123500.GCA_000420365_01037"/>
<dbReference type="PANTHER" id="PTHR30266">
    <property type="entry name" value="MECHANOSENSITIVE CHANNEL MSCL"/>
    <property type="match status" value="1"/>
</dbReference>
<comment type="function">
    <text evidence="9">Channel that opens in response to stretch forces in the membrane lipid bilayer. May participate in the regulation of osmotic pressure changes within the cell.</text>
</comment>
<keyword evidence="6 9" id="KW-0406">Ion transport</keyword>
<evidence type="ECO:0000313" key="10">
    <source>
        <dbReference type="EMBL" id="KRN31704.1"/>
    </source>
</evidence>
<evidence type="ECO:0000256" key="2">
    <source>
        <dbReference type="ARBA" id="ARBA00022448"/>
    </source>
</evidence>
<dbReference type="NCBIfam" id="TIGR00220">
    <property type="entry name" value="mscL"/>
    <property type="match status" value="1"/>
</dbReference>
<dbReference type="OrthoDB" id="9810350at2"/>
<evidence type="ECO:0000313" key="11">
    <source>
        <dbReference type="Proteomes" id="UP000051296"/>
    </source>
</evidence>
<dbReference type="AlphaFoldDB" id="A0A0R2FTT6"/>
<evidence type="ECO:0000256" key="8">
    <source>
        <dbReference type="ARBA" id="ARBA00023303"/>
    </source>
</evidence>
<dbReference type="Proteomes" id="UP000051296">
    <property type="component" value="Unassembled WGS sequence"/>
</dbReference>
<accession>A0A0R2FTT6</accession>
<feature type="transmembrane region" description="Helical" evidence="9">
    <location>
        <begin position="41"/>
        <end position="63"/>
    </location>
</feature>
<dbReference type="InterPro" id="IPR001185">
    <property type="entry name" value="MS_channel"/>
</dbReference>
<evidence type="ECO:0000256" key="5">
    <source>
        <dbReference type="ARBA" id="ARBA00022989"/>
    </source>
</evidence>
<comment type="subcellular location">
    <subcellularLocation>
        <location evidence="9">Cell membrane</location>
        <topology evidence="9">Multi-pass membrane protein</topology>
    </subcellularLocation>
    <subcellularLocation>
        <location evidence="1">Membrane</location>
        <topology evidence="1">Multi-pass membrane protein</topology>
    </subcellularLocation>
</comment>
<sequence length="129" mass="14299">MRQFWQEFKEFLSQGNIIDMAIAFIMGGAFQVLLKSLVNDIFMPVIGIVTGSISFANIVWQIGPAKIKIGAFLANGLTFILTGLCIFIVIKALNKARALTKEEDQTDQAAPAETELDILKDIRNSLEHK</sequence>
<feature type="transmembrane region" description="Helical" evidence="9">
    <location>
        <begin position="12"/>
        <end position="34"/>
    </location>
</feature>
<dbReference type="PRINTS" id="PR01264">
    <property type="entry name" value="MECHCHANNEL"/>
</dbReference>
<evidence type="ECO:0000256" key="6">
    <source>
        <dbReference type="ARBA" id="ARBA00023065"/>
    </source>
</evidence>
<evidence type="ECO:0000256" key="9">
    <source>
        <dbReference type="HAMAP-Rule" id="MF_00115"/>
    </source>
</evidence>
<keyword evidence="4 9" id="KW-0812">Transmembrane</keyword>
<keyword evidence="7 9" id="KW-0472">Membrane</keyword>
<name>A0A0R2FTT6_9LACO</name>
<dbReference type="Pfam" id="PF01741">
    <property type="entry name" value="MscL"/>
    <property type="match status" value="1"/>
</dbReference>
<dbReference type="EMBL" id="JQAX01000003">
    <property type="protein sequence ID" value="KRN31704.1"/>
    <property type="molecule type" value="Genomic_DNA"/>
</dbReference>
<dbReference type="RefSeq" id="WP_022791789.1">
    <property type="nucleotide sequence ID" value="NZ_ATUU01000003.1"/>
</dbReference>
<reference evidence="10 11" key="1">
    <citation type="journal article" date="2015" name="Genome Announc.">
        <title>Expanding the biotechnology potential of lactobacilli through comparative genomics of 213 strains and associated genera.</title>
        <authorList>
            <person name="Sun Z."/>
            <person name="Harris H.M."/>
            <person name="McCann A."/>
            <person name="Guo C."/>
            <person name="Argimon S."/>
            <person name="Zhang W."/>
            <person name="Yang X."/>
            <person name="Jeffery I.B."/>
            <person name="Cooney J.C."/>
            <person name="Kagawa T.F."/>
            <person name="Liu W."/>
            <person name="Song Y."/>
            <person name="Salvetti E."/>
            <person name="Wrobel A."/>
            <person name="Rasinkangas P."/>
            <person name="Parkhill J."/>
            <person name="Rea M.C."/>
            <person name="O'Sullivan O."/>
            <person name="Ritari J."/>
            <person name="Douillard F.P."/>
            <person name="Paul Ross R."/>
            <person name="Yang R."/>
            <person name="Briner A.E."/>
            <person name="Felis G.E."/>
            <person name="de Vos W.M."/>
            <person name="Barrangou R."/>
            <person name="Klaenhammer T.R."/>
            <person name="Caufield P.W."/>
            <person name="Cui Y."/>
            <person name="Zhang H."/>
            <person name="O'Toole P.W."/>
        </authorList>
    </citation>
    <scope>NUCLEOTIDE SEQUENCE [LARGE SCALE GENOMIC DNA]</scope>
    <source>
        <strain evidence="10 11">DSM 20190</strain>
    </source>
</reference>